<feature type="domain" description="BPL/LPL catalytic" evidence="2">
    <location>
        <begin position="11"/>
        <end position="190"/>
    </location>
</feature>
<gene>
    <name evidence="3" type="ORF">E0W69_018780</name>
</gene>
<evidence type="ECO:0000259" key="2">
    <source>
        <dbReference type="PROSITE" id="PS51733"/>
    </source>
</evidence>
<dbReference type="EC" id="6.3.4.15" evidence="3"/>
<dbReference type="InterPro" id="IPR004143">
    <property type="entry name" value="BPL_LPL_catalytic"/>
</dbReference>
<dbReference type="EMBL" id="CP044016">
    <property type="protein sequence ID" value="QES90613.1"/>
    <property type="molecule type" value="Genomic_DNA"/>
</dbReference>
<dbReference type="CDD" id="cd16442">
    <property type="entry name" value="BPL"/>
    <property type="match status" value="1"/>
</dbReference>
<reference evidence="3 4" key="1">
    <citation type="submission" date="2019-09" db="EMBL/GenBank/DDBJ databases">
        <title>Complete genome sequence of Arachidicoccus sp. B3-10 isolated from apple orchard soil.</title>
        <authorList>
            <person name="Kim H.S."/>
            <person name="Han K.-I."/>
            <person name="Suh M.K."/>
            <person name="Lee K.C."/>
            <person name="Eom M.K."/>
            <person name="Kim J.-S."/>
            <person name="Kang S.W."/>
            <person name="Sin Y."/>
            <person name="Lee J.-S."/>
        </authorList>
    </citation>
    <scope>NUCLEOTIDE SEQUENCE [LARGE SCALE GENOMIC DNA]</scope>
    <source>
        <strain evidence="3 4">B3-10</strain>
    </source>
</reference>
<dbReference type="Proteomes" id="UP000292424">
    <property type="component" value="Chromosome"/>
</dbReference>
<evidence type="ECO:0000313" key="3">
    <source>
        <dbReference type="EMBL" id="QES90613.1"/>
    </source>
</evidence>
<protein>
    <submittedName>
        <fullName evidence="3">Biotin--[acetyl-CoA-carboxylase] ligase</fullName>
        <ecNumber evidence="3">6.3.4.15</ecNumber>
    </submittedName>
</protein>
<dbReference type="InterPro" id="IPR004408">
    <property type="entry name" value="Biotin_CoA_COase_ligase"/>
</dbReference>
<proteinExistence type="predicted"/>
<dbReference type="SUPFAM" id="SSF55681">
    <property type="entry name" value="Class II aaRS and biotin synthetases"/>
    <property type="match status" value="1"/>
</dbReference>
<evidence type="ECO:0000256" key="1">
    <source>
        <dbReference type="ARBA" id="ARBA00022598"/>
    </source>
</evidence>
<dbReference type="OrthoDB" id="9807064at2"/>
<dbReference type="AlphaFoldDB" id="A0A5P2GBM4"/>
<organism evidence="3 4">
    <name type="scientific">Rhizosphaericola mali</name>
    <dbReference type="NCBI Taxonomy" id="2545455"/>
    <lineage>
        <taxon>Bacteria</taxon>
        <taxon>Pseudomonadati</taxon>
        <taxon>Bacteroidota</taxon>
        <taxon>Chitinophagia</taxon>
        <taxon>Chitinophagales</taxon>
        <taxon>Chitinophagaceae</taxon>
        <taxon>Rhizosphaericola</taxon>
    </lineage>
</organism>
<evidence type="ECO:0000313" key="4">
    <source>
        <dbReference type="Proteomes" id="UP000292424"/>
    </source>
</evidence>
<keyword evidence="4" id="KW-1185">Reference proteome</keyword>
<dbReference type="PROSITE" id="PS51733">
    <property type="entry name" value="BPL_LPL_CATALYTIC"/>
    <property type="match status" value="1"/>
</dbReference>
<dbReference type="KEGG" id="arac:E0W69_018780"/>
<dbReference type="Pfam" id="PF03099">
    <property type="entry name" value="BPL_LplA_LipB"/>
    <property type="match status" value="1"/>
</dbReference>
<keyword evidence="1 3" id="KW-0436">Ligase</keyword>
<accession>A0A5P2GBM4</accession>
<sequence length="260" mass="29691">MSLVPTKHSIGQIFLELKEVESTNNYAMAFANSEEATHGIAVFAHHQSAGKGQRGKAWKDHSGENIAISFIIDTSALSLQYQFQIIILSGLATYDLLYDYYDEMLKIKWPNDIYFGDKKAVGILTESLVKGNKWQWTVAGIGINVNQIDFEEVIQKKATSLKLLTGKDFDTVALAKQLCEKMETRWQQLNQLGFDYLLSIYNQLLYKKDEILSFRKRENGEIFEGKIQSAQKDGKLVIQVKEQLQFFNFGEIEFIIPSQL</sequence>
<dbReference type="PANTHER" id="PTHR12835">
    <property type="entry name" value="BIOTIN PROTEIN LIGASE"/>
    <property type="match status" value="1"/>
</dbReference>
<dbReference type="NCBIfam" id="TIGR00121">
    <property type="entry name" value="birA_ligase"/>
    <property type="match status" value="1"/>
</dbReference>
<dbReference type="Gene3D" id="3.30.930.10">
    <property type="entry name" value="Bira Bifunctional Protein, Domain 2"/>
    <property type="match status" value="1"/>
</dbReference>
<dbReference type="GO" id="GO:0005737">
    <property type="term" value="C:cytoplasm"/>
    <property type="evidence" value="ECO:0007669"/>
    <property type="project" value="TreeGrafter"/>
</dbReference>
<dbReference type="PANTHER" id="PTHR12835:SF5">
    <property type="entry name" value="BIOTIN--PROTEIN LIGASE"/>
    <property type="match status" value="1"/>
</dbReference>
<dbReference type="GO" id="GO:0004077">
    <property type="term" value="F:biotin--[biotin carboxyl-carrier protein] ligase activity"/>
    <property type="evidence" value="ECO:0007669"/>
    <property type="project" value="UniProtKB-EC"/>
</dbReference>
<dbReference type="InterPro" id="IPR045864">
    <property type="entry name" value="aa-tRNA-synth_II/BPL/LPL"/>
</dbReference>
<dbReference type="RefSeq" id="WP_131331599.1">
    <property type="nucleotide sequence ID" value="NZ_CP044016.1"/>
</dbReference>
<name>A0A5P2GBM4_9BACT</name>